<dbReference type="InParanoid" id="B0X913"/>
<feature type="region of interest" description="Disordered" evidence="3">
    <location>
        <begin position="196"/>
        <end position="220"/>
    </location>
</feature>
<dbReference type="VEuPathDB" id="VectorBase:CQUJHB000842"/>
<feature type="region of interest" description="Disordered" evidence="3">
    <location>
        <begin position="336"/>
        <end position="421"/>
    </location>
</feature>
<accession>B0X913</accession>
<dbReference type="PROSITE" id="PS51155">
    <property type="entry name" value="CHIT_BIND_RR_2"/>
    <property type="match status" value="1"/>
</dbReference>
<reference evidence="5" key="2">
    <citation type="submission" date="2021-02" db="UniProtKB">
        <authorList>
            <consortium name="EnsemblMetazoa"/>
        </authorList>
    </citation>
    <scope>IDENTIFICATION</scope>
    <source>
        <strain evidence="5">JHB</strain>
    </source>
</reference>
<dbReference type="PANTHER" id="PTHR12236:SF86">
    <property type="entry name" value="CCP84AC-RELATED"/>
    <property type="match status" value="1"/>
</dbReference>
<name>B0X913_CULQU</name>
<gene>
    <name evidence="5" type="primary">6049363</name>
    <name evidence="4" type="ORF">CpipJ_CPIJ015432</name>
</gene>
<feature type="region of interest" description="Disordered" evidence="3">
    <location>
        <begin position="460"/>
        <end position="490"/>
    </location>
</feature>
<dbReference type="InterPro" id="IPR051217">
    <property type="entry name" value="Insect_Cuticle_Struc_Prot"/>
</dbReference>
<dbReference type="HOGENOM" id="CLU_314029_0_0_1"/>
<dbReference type="InterPro" id="IPR000618">
    <property type="entry name" value="Insect_cuticle"/>
</dbReference>
<dbReference type="GO" id="GO:0042302">
    <property type="term" value="F:structural constituent of cuticle"/>
    <property type="evidence" value="ECO:0007669"/>
    <property type="project" value="UniProtKB-UniRule"/>
</dbReference>
<protein>
    <recommendedName>
        <fullName evidence="7">Cuticle protein</fullName>
    </recommendedName>
</protein>
<evidence type="ECO:0000256" key="2">
    <source>
        <dbReference type="PROSITE-ProRule" id="PRU00497"/>
    </source>
</evidence>
<feature type="compositionally biased region" description="Low complexity" evidence="3">
    <location>
        <begin position="928"/>
        <end position="941"/>
    </location>
</feature>
<feature type="region of interest" description="Disordered" evidence="3">
    <location>
        <begin position="750"/>
        <end position="774"/>
    </location>
</feature>
<dbReference type="EnsemblMetazoa" id="CPIJ015432-RA">
    <property type="protein sequence ID" value="CPIJ015432-PA"/>
    <property type="gene ID" value="CPIJ015432"/>
</dbReference>
<evidence type="ECO:0000313" key="5">
    <source>
        <dbReference type="EnsemblMetazoa" id="CPIJ015432-PA"/>
    </source>
</evidence>
<sequence length="941" mass="106682">MKLLLLLPVVLGTRSPAAVFEDVFELGRPAVAYLTTPENQNGMHAYLTKRNRQMAEPQGMVMSASSYAWASPAANERYQSFEETQNDRIRMENLKRIASVRTKRLDALAHPPPPPPAKKARGQQQQLRKPKQVNIVPREVFKFTLEDAMIHPKVESSSKNKRRVKRELGVERVPKRLEPVPREILWFEAKDAITQSPQEGQGAIHQRRKRSADPGNNEGRDVVSFQLQDAKTADRDSGLFNKQLIEENPNLRMPFMTSDNFKRGSVFDEIVERPEPRKRERKKEKRENQSDDSDLNIEESRRVKVRGGKKKLANYEDLPLGVQKAIDIAIQENERMNGKISEEPPRSPPKYYFGDKKPKTKKPFSSTTSAKPSFPSSPKESKFAPSPPIETGFVPSKPMSSQDSSENIKPEKSSPGAWWPVSNLNRSKRLQQKATYPPLVVSPQYVHTYKPTMESYKMKELSQSYEQSQSFEHSHENSYEIPESSKEYHQEKPKIKYVIKEIPVRMKESRTKITVQPTISISYDKEPTGTGSSSESDSKDYNNPYGPVELRYEQPKESPKSFANLKIVVPDSKEQSESSYYDDNHVVEHPNPTEASHSSESYEKTGSSIAALSALIGKRPTIQLKGLNDLLGMPIPIGNQQPLQKLKTRVRPQDNTAPILFPGESSTPTPPPAKKMPGYRSVQIENGPKILYEDNSSPSTLYHTVQMNPQLKVPMTKDYTPIKEVVSDIADSDLIGPTIATPTHATYIISSSSTPVPPTAESEHSYESSGDISNQESASYLQEVHSTPETIVEPISVQYQTRQVNYKQHQHQHHVKHYEEHEEDEHEHAAHHKYHGHHFDHPHSDHHHHHDDDEHSEDYDDGEGYAFGYRVRDFHTGNDFGHIQNRDNGVTRGEYHILLPDGRVQNVRYHADEKGFHAEVSYESVHGSSSESSSSSSSSSK</sequence>
<feature type="compositionally biased region" description="Low complexity" evidence="3">
    <location>
        <begin position="363"/>
        <end position="378"/>
    </location>
</feature>
<feature type="region of interest" description="Disordered" evidence="3">
    <location>
        <begin position="920"/>
        <end position="941"/>
    </location>
</feature>
<evidence type="ECO:0000256" key="3">
    <source>
        <dbReference type="SAM" id="MobiDB-lite"/>
    </source>
</evidence>
<keyword evidence="6" id="KW-1185">Reference proteome</keyword>
<dbReference type="GO" id="GO:0031012">
    <property type="term" value="C:extracellular matrix"/>
    <property type="evidence" value="ECO:0007669"/>
    <property type="project" value="TreeGrafter"/>
</dbReference>
<dbReference type="OMA" id="ANYEDLP"/>
<feature type="compositionally biased region" description="Basic and acidic residues" evidence="3">
    <location>
        <begin position="472"/>
        <end position="490"/>
    </location>
</feature>
<evidence type="ECO:0000313" key="4">
    <source>
        <dbReference type="EMBL" id="EDS42919.1"/>
    </source>
</evidence>
<feature type="region of interest" description="Disordered" evidence="3">
    <location>
        <begin position="266"/>
        <end position="311"/>
    </location>
</feature>
<dbReference type="VEuPathDB" id="VectorBase:CPIJ015432"/>
<dbReference type="STRING" id="7176.B0X913"/>
<dbReference type="InterPro" id="IPR031311">
    <property type="entry name" value="CHIT_BIND_RR_consensus"/>
</dbReference>
<feature type="compositionally biased region" description="Polar residues" evidence="3">
    <location>
        <begin position="461"/>
        <end position="471"/>
    </location>
</feature>
<reference evidence="4" key="1">
    <citation type="submission" date="2007-03" db="EMBL/GenBank/DDBJ databases">
        <title>Annotation of Culex pipiens quinquefasciatus.</title>
        <authorList>
            <consortium name="The Broad Institute Genome Sequencing Platform"/>
            <person name="Atkinson P.W."/>
            <person name="Hemingway J."/>
            <person name="Christensen B.M."/>
            <person name="Higgs S."/>
            <person name="Kodira C."/>
            <person name="Hannick L."/>
            <person name="Megy K."/>
            <person name="O'Leary S."/>
            <person name="Pearson M."/>
            <person name="Haas B.J."/>
            <person name="Mauceli E."/>
            <person name="Wortman J.R."/>
            <person name="Lee N.H."/>
            <person name="Guigo R."/>
            <person name="Stanke M."/>
            <person name="Alvarado L."/>
            <person name="Amedeo P."/>
            <person name="Antoine C.H."/>
            <person name="Arensburger P."/>
            <person name="Bidwell S.L."/>
            <person name="Crawford M."/>
            <person name="Camaro F."/>
            <person name="Devon K."/>
            <person name="Engels R."/>
            <person name="Hammond M."/>
            <person name="Howarth C."/>
            <person name="Koehrsen M."/>
            <person name="Lawson D."/>
            <person name="Montgomery P."/>
            <person name="Nene V."/>
            <person name="Nusbaum C."/>
            <person name="Puiu D."/>
            <person name="Romero-Severson J."/>
            <person name="Severson D.W."/>
            <person name="Shumway M."/>
            <person name="Sisk P."/>
            <person name="Stolte C."/>
            <person name="Zeng Q."/>
            <person name="Eisenstadt E."/>
            <person name="Fraser-Liggett C."/>
            <person name="Strausberg R."/>
            <person name="Galagan J."/>
            <person name="Birren B."/>
            <person name="Collins F.H."/>
        </authorList>
    </citation>
    <scope>NUCLEOTIDE SEQUENCE [LARGE SCALE GENOMIC DNA]</scope>
    <source>
        <strain evidence="4">JHB</strain>
    </source>
</reference>
<dbReference type="EMBL" id="DS232514">
    <property type="protein sequence ID" value="EDS42919.1"/>
    <property type="molecule type" value="Genomic_DNA"/>
</dbReference>
<proteinExistence type="predicted"/>
<dbReference type="GO" id="GO:0005615">
    <property type="term" value="C:extracellular space"/>
    <property type="evidence" value="ECO:0007669"/>
    <property type="project" value="TreeGrafter"/>
</dbReference>
<organism>
    <name type="scientific">Culex quinquefasciatus</name>
    <name type="common">Southern house mosquito</name>
    <name type="synonym">Culex pungens</name>
    <dbReference type="NCBI Taxonomy" id="7176"/>
    <lineage>
        <taxon>Eukaryota</taxon>
        <taxon>Metazoa</taxon>
        <taxon>Ecdysozoa</taxon>
        <taxon>Arthropoda</taxon>
        <taxon>Hexapoda</taxon>
        <taxon>Insecta</taxon>
        <taxon>Pterygota</taxon>
        <taxon>Neoptera</taxon>
        <taxon>Endopterygota</taxon>
        <taxon>Diptera</taxon>
        <taxon>Nematocera</taxon>
        <taxon>Culicoidea</taxon>
        <taxon>Culicidae</taxon>
        <taxon>Culicinae</taxon>
        <taxon>Culicini</taxon>
        <taxon>Culex</taxon>
        <taxon>Culex</taxon>
    </lineage>
</organism>
<evidence type="ECO:0000256" key="1">
    <source>
        <dbReference type="ARBA" id="ARBA00022460"/>
    </source>
</evidence>
<feature type="region of interest" description="Disordered" evidence="3">
    <location>
        <begin position="818"/>
        <end position="861"/>
    </location>
</feature>
<feature type="region of interest" description="Disordered" evidence="3">
    <location>
        <begin position="656"/>
        <end position="676"/>
    </location>
</feature>
<evidence type="ECO:0008006" key="7">
    <source>
        <dbReference type="Google" id="ProtNLM"/>
    </source>
</evidence>
<evidence type="ECO:0000313" key="6">
    <source>
        <dbReference type="Proteomes" id="UP000002320"/>
    </source>
</evidence>
<feature type="compositionally biased region" description="Polar residues" evidence="3">
    <location>
        <begin position="593"/>
        <end position="604"/>
    </location>
</feature>
<dbReference type="OrthoDB" id="6595597at2759"/>
<feature type="region of interest" description="Disordered" evidence="3">
    <location>
        <begin position="518"/>
        <end position="557"/>
    </location>
</feature>
<dbReference type="PANTHER" id="PTHR12236">
    <property type="entry name" value="STRUCTURAL CONTITUENT OF CUTICLE"/>
    <property type="match status" value="1"/>
</dbReference>
<feature type="compositionally biased region" description="Basic and acidic residues" evidence="3">
    <location>
        <begin position="336"/>
        <end position="345"/>
    </location>
</feature>
<dbReference type="KEGG" id="cqu:CpipJ_CPIJ015432"/>
<dbReference type="Proteomes" id="UP000002320">
    <property type="component" value="Unassembled WGS sequence"/>
</dbReference>
<dbReference type="eggNOG" id="ENOG502S7Y3">
    <property type="taxonomic scope" value="Eukaryota"/>
</dbReference>
<dbReference type="PROSITE" id="PS00233">
    <property type="entry name" value="CHIT_BIND_RR_1"/>
    <property type="match status" value="1"/>
</dbReference>
<dbReference type="Pfam" id="PF00379">
    <property type="entry name" value="Chitin_bind_4"/>
    <property type="match status" value="1"/>
</dbReference>
<feature type="region of interest" description="Disordered" evidence="3">
    <location>
        <begin position="573"/>
        <end position="604"/>
    </location>
</feature>
<dbReference type="AlphaFoldDB" id="B0X913"/>
<keyword evidence="1 2" id="KW-0193">Cuticle</keyword>
<feature type="compositionally biased region" description="Basic and acidic residues" evidence="3">
    <location>
        <begin position="266"/>
        <end position="278"/>
    </location>
</feature>
<feature type="region of interest" description="Disordered" evidence="3">
    <location>
        <begin position="107"/>
        <end position="130"/>
    </location>
</feature>
<feature type="compositionally biased region" description="Basic and acidic residues" evidence="3">
    <location>
        <begin position="573"/>
        <end position="588"/>
    </location>
</feature>